<gene>
    <name evidence="1" type="ORF">D4764_08G0000830</name>
</gene>
<organism evidence="1 2">
    <name type="scientific">Takifugu flavidus</name>
    <name type="common">sansaifugu</name>
    <dbReference type="NCBI Taxonomy" id="433684"/>
    <lineage>
        <taxon>Eukaryota</taxon>
        <taxon>Metazoa</taxon>
        <taxon>Chordata</taxon>
        <taxon>Craniata</taxon>
        <taxon>Vertebrata</taxon>
        <taxon>Euteleostomi</taxon>
        <taxon>Actinopterygii</taxon>
        <taxon>Neopterygii</taxon>
        <taxon>Teleostei</taxon>
        <taxon>Neoteleostei</taxon>
        <taxon>Acanthomorphata</taxon>
        <taxon>Eupercaria</taxon>
        <taxon>Tetraodontiformes</taxon>
        <taxon>Tetradontoidea</taxon>
        <taxon>Tetraodontidae</taxon>
        <taxon>Takifugu</taxon>
    </lineage>
</organism>
<dbReference type="PANTHER" id="PTHR33480:SF5">
    <property type="entry name" value="SI:DKEY-51D8.9"/>
    <property type="match status" value="1"/>
</dbReference>
<dbReference type="PANTHER" id="PTHR33480">
    <property type="entry name" value="SET DOMAIN-CONTAINING PROTEIN-RELATED"/>
    <property type="match status" value="1"/>
</dbReference>
<dbReference type="AlphaFoldDB" id="A0A5C6MLT7"/>
<dbReference type="EMBL" id="RHFK02000021">
    <property type="protein sequence ID" value="TWW56096.1"/>
    <property type="molecule type" value="Genomic_DNA"/>
</dbReference>
<sequence>MSQVLNLEENECDELARLLGHYIGIHRQYYRLLQGMLQLARMSKVLLAMEGGTVSKYKGMTLEDISLETVTHSNEAPSSDTSEEECTNTEMEHILPVTDTPAREHLLLLNLDQVITSNVRRE</sequence>
<proteinExistence type="predicted"/>
<dbReference type="Proteomes" id="UP000324091">
    <property type="component" value="Chromosome 8"/>
</dbReference>
<name>A0A5C6MLT7_9TELE</name>
<reference evidence="1 2" key="1">
    <citation type="submission" date="2019-04" db="EMBL/GenBank/DDBJ databases">
        <title>Chromosome genome assembly for Takifugu flavidus.</title>
        <authorList>
            <person name="Xiao S."/>
        </authorList>
    </citation>
    <scope>NUCLEOTIDE SEQUENCE [LARGE SCALE GENOMIC DNA]</scope>
    <source>
        <strain evidence="1">HTHZ2018</strain>
        <tissue evidence="1">Muscle</tissue>
    </source>
</reference>
<evidence type="ECO:0000313" key="1">
    <source>
        <dbReference type="EMBL" id="TWW56096.1"/>
    </source>
</evidence>
<keyword evidence="2" id="KW-1185">Reference proteome</keyword>
<protein>
    <submittedName>
        <fullName evidence="1">Uncharacterized protein</fullName>
    </submittedName>
</protein>
<accession>A0A5C6MLT7</accession>
<comment type="caution">
    <text evidence="1">The sequence shown here is derived from an EMBL/GenBank/DDBJ whole genome shotgun (WGS) entry which is preliminary data.</text>
</comment>
<evidence type="ECO:0000313" key="2">
    <source>
        <dbReference type="Proteomes" id="UP000324091"/>
    </source>
</evidence>